<evidence type="ECO:0000259" key="4">
    <source>
        <dbReference type="PROSITE" id="PS50228"/>
    </source>
</evidence>
<evidence type="ECO:0000256" key="2">
    <source>
        <dbReference type="ARBA" id="ARBA00022737"/>
    </source>
</evidence>
<keyword evidence="6" id="KW-1185">Reference proteome</keyword>
<dbReference type="AlphaFoldDB" id="A0A8J7T8G1"/>
<dbReference type="Pfam" id="PF02140">
    <property type="entry name" value="SUEL_Lectin"/>
    <property type="match status" value="1"/>
</dbReference>
<feature type="non-terminal residue" evidence="5">
    <location>
        <position position="1"/>
    </location>
</feature>
<dbReference type="InterPro" id="IPR000922">
    <property type="entry name" value="Lectin_gal-bd_dom"/>
</dbReference>
<dbReference type="GO" id="GO:0030246">
    <property type="term" value="F:carbohydrate binding"/>
    <property type="evidence" value="ECO:0007669"/>
    <property type="project" value="UniProtKB-KW"/>
</dbReference>
<evidence type="ECO:0000313" key="5">
    <source>
        <dbReference type="EMBL" id="MBN3313601.1"/>
    </source>
</evidence>
<proteinExistence type="predicted"/>
<feature type="non-terminal residue" evidence="5">
    <location>
        <position position="269"/>
    </location>
</feature>
<organism evidence="5 6">
    <name type="scientific">Atractosteus spatula</name>
    <name type="common">Alligator gar</name>
    <name type="synonym">Lepisosteus spatula</name>
    <dbReference type="NCBI Taxonomy" id="7917"/>
    <lineage>
        <taxon>Eukaryota</taxon>
        <taxon>Metazoa</taxon>
        <taxon>Chordata</taxon>
        <taxon>Craniata</taxon>
        <taxon>Vertebrata</taxon>
        <taxon>Euteleostomi</taxon>
        <taxon>Actinopterygii</taxon>
        <taxon>Neopterygii</taxon>
        <taxon>Holostei</taxon>
        <taxon>Semionotiformes</taxon>
        <taxon>Lepisosteidae</taxon>
        <taxon>Atractosteus</taxon>
    </lineage>
</organism>
<gene>
    <name evidence="5" type="primary">Csl3_2</name>
    <name evidence="5" type="ORF">GTO95_0011546</name>
</gene>
<dbReference type="EMBL" id="JAAWVO010012176">
    <property type="protein sequence ID" value="MBN3313601.1"/>
    <property type="molecule type" value="Genomic_DNA"/>
</dbReference>
<dbReference type="PANTHER" id="PTHR46780">
    <property type="entry name" value="PROTEIN EVA-1"/>
    <property type="match status" value="1"/>
</dbReference>
<evidence type="ECO:0000313" key="6">
    <source>
        <dbReference type="Proteomes" id="UP000736164"/>
    </source>
</evidence>
<feature type="domain" description="SUEL-type lectin" evidence="4">
    <location>
        <begin position="189"/>
        <end position="267"/>
    </location>
</feature>
<keyword evidence="1" id="KW-0430">Lectin</keyword>
<accession>A0A8J7T8G1</accession>
<dbReference type="FunFam" id="2.60.120.740:FF:000001">
    <property type="entry name" value="Adhesion G protein-coupled receptor L2"/>
    <property type="match status" value="1"/>
</dbReference>
<dbReference type="Gene3D" id="2.60.120.740">
    <property type="match status" value="1"/>
</dbReference>
<dbReference type="InterPro" id="IPR043159">
    <property type="entry name" value="Lectin_gal-bd_sf"/>
</dbReference>
<evidence type="ECO:0000256" key="3">
    <source>
        <dbReference type="SAM" id="MobiDB-lite"/>
    </source>
</evidence>
<keyword evidence="2" id="KW-0677">Repeat</keyword>
<name>A0A8J7T8G1_ATRSP</name>
<dbReference type="PROSITE" id="PS50228">
    <property type="entry name" value="SUEL_LECTIN"/>
    <property type="match status" value="1"/>
</dbReference>
<feature type="region of interest" description="Disordered" evidence="3">
    <location>
        <begin position="140"/>
        <end position="166"/>
    </location>
</feature>
<sequence>MIQSTPRRVSVCYKGTKTPEVFIKAGHTLKTHNPSRVHGTPWWLREAWPAWTNRENMASVTMSEVSAPPPRRPKLQEQGKSRVFAFGPTGRRNLQPEAIKDDSARRLHLSWRIVARVSSRLVSSPGPTMRFRALCAALCRPPPTTEGDSNPRLRRPSAGRSPPSARLREASLAKEGLASSTVVREANGDKAIRIGDANYGRRDRYLCSSGRPADQLTNVQCVLSRTLSLLRKRCDGKTQCKVPATNYVFSDPCVGTYKYLDVTYTCSPW</sequence>
<reference evidence="5" key="1">
    <citation type="journal article" date="2021" name="Cell">
        <title>Tracing the genetic footprints of vertebrate landing in non-teleost ray-finned fishes.</title>
        <authorList>
            <person name="Bi X."/>
            <person name="Wang K."/>
            <person name="Yang L."/>
            <person name="Pan H."/>
            <person name="Jiang H."/>
            <person name="Wei Q."/>
            <person name="Fang M."/>
            <person name="Yu H."/>
            <person name="Zhu C."/>
            <person name="Cai Y."/>
            <person name="He Y."/>
            <person name="Gan X."/>
            <person name="Zeng H."/>
            <person name="Yu D."/>
            <person name="Zhu Y."/>
            <person name="Jiang H."/>
            <person name="Qiu Q."/>
            <person name="Yang H."/>
            <person name="Zhang Y.E."/>
            <person name="Wang W."/>
            <person name="Zhu M."/>
            <person name="He S."/>
            <person name="Zhang G."/>
        </authorList>
    </citation>
    <scope>NUCLEOTIDE SEQUENCE</scope>
    <source>
        <strain evidence="5">Allg_001</strain>
    </source>
</reference>
<dbReference type="Proteomes" id="UP000736164">
    <property type="component" value="Unassembled WGS sequence"/>
</dbReference>
<protein>
    <submittedName>
        <fullName evidence="5">CSL3 protein</fullName>
    </submittedName>
</protein>
<comment type="caution">
    <text evidence="5">The sequence shown here is derived from an EMBL/GenBank/DDBJ whole genome shotgun (WGS) entry which is preliminary data.</text>
</comment>
<evidence type="ECO:0000256" key="1">
    <source>
        <dbReference type="ARBA" id="ARBA00022734"/>
    </source>
</evidence>